<evidence type="ECO:0000313" key="3">
    <source>
        <dbReference type="Proteomes" id="UP000198534"/>
    </source>
</evidence>
<dbReference type="Proteomes" id="UP000198534">
    <property type="component" value="Unassembled WGS sequence"/>
</dbReference>
<accession>A0A1H3AUP9</accession>
<reference evidence="2 3" key="1">
    <citation type="submission" date="2016-10" db="EMBL/GenBank/DDBJ databases">
        <authorList>
            <person name="de Groot N.N."/>
        </authorList>
    </citation>
    <scope>NUCLEOTIDE SEQUENCE [LARGE SCALE GENOMIC DNA]</scope>
    <source>
        <strain evidence="2 3">DSM 45610</strain>
    </source>
</reference>
<dbReference type="EMBL" id="FNNQ01000014">
    <property type="protein sequence ID" value="SDX32569.1"/>
    <property type="molecule type" value="Genomic_DNA"/>
</dbReference>
<organism evidence="2 3">
    <name type="scientific">Marininema mesophilum</name>
    <dbReference type="NCBI Taxonomy" id="1048340"/>
    <lineage>
        <taxon>Bacteria</taxon>
        <taxon>Bacillati</taxon>
        <taxon>Bacillota</taxon>
        <taxon>Bacilli</taxon>
        <taxon>Bacillales</taxon>
        <taxon>Thermoactinomycetaceae</taxon>
        <taxon>Marininema</taxon>
    </lineage>
</organism>
<keyword evidence="1" id="KW-0812">Transmembrane</keyword>
<feature type="transmembrane region" description="Helical" evidence="1">
    <location>
        <begin position="6"/>
        <end position="23"/>
    </location>
</feature>
<keyword evidence="1" id="KW-1133">Transmembrane helix</keyword>
<dbReference type="OrthoDB" id="1730091at2"/>
<feature type="transmembrane region" description="Helical" evidence="1">
    <location>
        <begin position="64"/>
        <end position="82"/>
    </location>
</feature>
<keyword evidence="3" id="KW-1185">Reference proteome</keyword>
<dbReference type="AlphaFoldDB" id="A0A1H3AUP9"/>
<dbReference type="NCBIfam" id="NF041644">
    <property type="entry name" value="CBO0543_fam"/>
    <property type="match status" value="1"/>
</dbReference>
<feature type="transmembrane region" description="Helical" evidence="1">
    <location>
        <begin position="89"/>
        <end position="107"/>
    </location>
</feature>
<proteinExistence type="predicted"/>
<feature type="transmembrane region" description="Helical" evidence="1">
    <location>
        <begin position="30"/>
        <end position="52"/>
    </location>
</feature>
<dbReference type="STRING" id="1048340.SAMN05444487_11439"/>
<protein>
    <recommendedName>
        <fullName evidence="4">KinB signaling pathway activation protein</fullName>
    </recommendedName>
</protein>
<evidence type="ECO:0000256" key="1">
    <source>
        <dbReference type="SAM" id="Phobius"/>
    </source>
</evidence>
<sequence>MVFTSWLIVWWIIGLLYIDWKRWRIGYTTALAGSLGSFILDAAFVSGGFWSYSDDFYKGLWPNILLNISIYPVGAWIFVQRLPKTAGKWVRWVLVGTVALLAVEFNLRSLGHMSYHHGWNIGWSALANVVLLTLLSIHFIKVEEGAITSNS</sequence>
<evidence type="ECO:0008006" key="4">
    <source>
        <dbReference type="Google" id="ProtNLM"/>
    </source>
</evidence>
<keyword evidence="1" id="KW-0472">Membrane</keyword>
<dbReference type="InterPro" id="IPR048147">
    <property type="entry name" value="CBO0543-like"/>
</dbReference>
<evidence type="ECO:0000313" key="2">
    <source>
        <dbReference type="EMBL" id="SDX32569.1"/>
    </source>
</evidence>
<gene>
    <name evidence="2" type="ORF">SAMN05444487_11439</name>
</gene>
<name>A0A1H3AUP9_9BACL</name>
<feature type="transmembrane region" description="Helical" evidence="1">
    <location>
        <begin position="119"/>
        <end position="140"/>
    </location>
</feature>
<dbReference type="RefSeq" id="WP_143035059.1">
    <property type="nucleotide sequence ID" value="NZ_FNNQ01000014.1"/>
</dbReference>